<dbReference type="GO" id="GO:0005886">
    <property type="term" value="C:plasma membrane"/>
    <property type="evidence" value="ECO:0007669"/>
    <property type="project" value="UniProtKB-SubCell"/>
</dbReference>
<organism evidence="11 12">
    <name type="scientific">Helicobacter pylori</name>
    <name type="common">Campylobacter pylori</name>
    <dbReference type="NCBI Taxonomy" id="210"/>
    <lineage>
        <taxon>Bacteria</taxon>
        <taxon>Pseudomonadati</taxon>
        <taxon>Campylobacterota</taxon>
        <taxon>Epsilonproteobacteria</taxon>
        <taxon>Campylobacterales</taxon>
        <taxon>Helicobacteraceae</taxon>
        <taxon>Helicobacter</taxon>
    </lineage>
</organism>
<evidence type="ECO:0000256" key="10">
    <source>
        <dbReference type="SAM" id="Phobius"/>
    </source>
</evidence>
<dbReference type="EMBL" id="MUPN01000439">
    <property type="protein sequence ID" value="OOQ39659.1"/>
    <property type="molecule type" value="Genomic_DNA"/>
</dbReference>
<evidence type="ECO:0000256" key="8">
    <source>
        <dbReference type="ARBA" id="ARBA00023136"/>
    </source>
</evidence>
<dbReference type="InterPro" id="IPR004668">
    <property type="entry name" value="Anaer_Dcu_memb_transpt"/>
</dbReference>
<dbReference type="Pfam" id="PF03605">
    <property type="entry name" value="DcuA_DcuB"/>
    <property type="match status" value="1"/>
</dbReference>
<keyword evidence="4" id="KW-1003">Cell membrane</keyword>
<protein>
    <recommendedName>
        <fullName evidence="9">C4-dicarboxylate transporter DcuA</fullName>
    </recommendedName>
</protein>
<feature type="transmembrane region" description="Helical" evidence="10">
    <location>
        <begin position="31"/>
        <end position="53"/>
    </location>
</feature>
<feature type="transmembrane region" description="Helical" evidence="10">
    <location>
        <begin position="273"/>
        <end position="296"/>
    </location>
</feature>
<keyword evidence="8 10" id="KW-0472">Membrane</keyword>
<feature type="transmembrane region" description="Helical" evidence="10">
    <location>
        <begin position="65"/>
        <end position="89"/>
    </location>
</feature>
<evidence type="ECO:0000256" key="4">
    <source>
        <dbReference type="ARBA" id="ARBA00022475"/>
    </source>
</evidence>
<dbReference type="PANTHER" id="PTHR36106">
    <property type="entry name" value="ANAEROBIC C4-DICARBOXYLATE TRANSPORTER DCUB"/>
    <property type="match status" value="1"/>
</dbReference>
<evidence type="ECO:0000256" key="9">
    <source>
        <dbReference type="ARBA" id="ARBA00039380"/>
    </source>
</evidence>
<proteinExistence type="inferred from homology"/>
<keyword evidence="6 10" id="KW-0812">Transmembrane</keyword>
<comment type="caution">
    <text evidence="11">The sequence shown here is derived from an EMBL/GenBank/DDBJ whole genome shotgun (WGS) entry which is preliminary data.</text>
</comment>
<feature type="transmembrane region" description="Helical" evidence="10">
    <location>
        <begin position="224"/>
        <end position="246"/>
    </location>
</feature>
<dbReference type="NCBIfam" id="NF006927">
    <property type="entry name" value="PRK09412.1"/>
    <property type="match status" value="1"/>
</dbReference>
<gene>
    <name evidence="11" type="ORF">B0X64_06325</name>
</gene>
<feature type="transmembrane region" description="Helical" evidence="10">
    <location>
        <begin position="126"/>
        <end position="149"/>
    </location>
</feature>
<dbReference type="GO" id="GO:0015556">
    <property type="term" value="F:C4-dicarboxylate transmembrane transporter activity"/>
    <property type="evidence" value="ECO:0007669"/>
    <property type="project" value="InterPro"/>
</dbReference>
<keyword evidence="5" id="KW-0997">Cell inner membrane</keyword>
<feature type="transmembrane region" description="Helical" evidence="10">
    <location>
        <begin position="317"/>
        <end position="340"/>
    </location>
</feature>
<reference evidence="11 12" key="1">
    <citation type="journal article" date="2017" name="Front. Cell. Infect. Microbiol.">
        <title>Whole Genome Sequence and Phylogenetic Analysis Show Helicobacter pylori Strains from Latin America Have Followed a Unique Evolution Pathway.</title>
        <authorList>
            <person name="Munoz-Ramirez Z.Y."/>
            <person name="Mendez-Tenorio A."/>
            <person name="Kato I."/>
            <person name="Bravo M.M."/>
            <person name="Rizzato C."/>
            <person name="Thorell K."/>
            <person name="Torres R.C."/>
            <person name="Aviles-Jimenez F."/>
            <person name="Camorlinga M."/>
            <person name="Canzian F."/>
            <person name="Torres J."/>
        </authorList>
    </citation>
    <scope>NUCLEOTIDE SEQUENCE [LARGE SCALE GENOMIC DNA]</scope>
    <source>
        <strain evidence="11 12">CM22351</strain>
    </source>
</reference>
<comment type="subcellular location">
    <subcellularLocation>
        <location evidence="1">Cell inner membrane</location>
        <topology evidence="1">Multi-pass membrane protein</topology>
    </subcellularLocation>
</comment>
<evidence type="ECO:0000256" key="1">
    <source>
        <dbReference type="ARBA" id="ARBA00004429"/>
    </source>
</evidence>
<keyword evidence="7 10" id="KW-1133">Transmembrane helix</keyword>
<name>A0A4Y4XHA9_HELPX</name>
<keyword evidence="3" id="KW-0813">Transport</keyword>
<feature type="transmembrane region" description="Helical" evidence="10">
    <location>
        <begin position="161"/>
        <end position="182"/>
    </location>
</feature>
<sequence>MLAGTGHTVFSLIPVIVEVSQSQNIKPKAPLSLAVVSSQVAITASPVSAAVVFMSGILEPLGANYLTLLMVWIPTTFLACMLTAFVMSFTNLKLDSDPHYLERLKAGKISPPKIKEEKETSKSAKLSLWIFIVGVVAIVFYASAISKNIALISPVVLGRDYAIVSFMLSVATLIVIFCKINANEIAHSSVFKSGMQACVCVLGVAWLGDTFVSNHIDEIKRYASFLIADYPFLLAVALFLASMLLYSQAATSKALIPSVITALGISAHHTEHLYIIVASFASVSALFVLPTYPTLLGAIAMDNTGTTKMGRYVFDHAFLIPGVLVVFLSVALGFVVAPLVL</sequence>
<dbReference type="AlphaFoldDB" id="A0A4Y4XHA9"/>
<evidence type="ECO:0000256" key="2">
    <source>
        <dbReference type="ARBA" id="ARBA00006413"/>
    </source>
</evidence>
<evidence type="ECO:0000256" key="7">
    <source>
        <dbReference type="ARBA" id="ARBA00022989"/>
    </source>
</evidence>
<accession>A0A4Y4XHA9</accession>
<evidence type="ECO:0000256" key="3">
    <source>
        <dbReference type="ARBA" id="ARBA00022448"/>
    </source>
</evidence>
<dbReference type="NCBIfam" id="TIGR00770">
    <property type="entry name" value="Dcu"/>
    <property type="match status" value="1"/>
</dbReference>
<evidence type="ECO:0000256" key="6">
    <source>
        <dbReference type="ARBA" id="ARBA00022692"/>
    </source>
</evidence>
<evidence type="ECO:0000313" key="12">
    <source>
        <dbReference type="Proteomes" id="UP000319650"/>
    </source>
</evidence>
<dbReference type="PANTHER" id="PTHR36106:SF2">
    <property type="entry name" value="C4-DICARBOXYLATE TRANSPORTER DCUA"/>
    <property type="match status" value="1"/>
</dbReference>
<evidence type="ECO:0000256" key="5">
    <source>
        <dbReference type="ARBA" id="ARBA00022519"/>
    </source>
</evidence>
<comment type="similarity">
    <text evidence="2">Belongs to the DcuA/DcuB transporter (TC 2.A.13.1) family.</text>
</comment>
<evidence type="ECO:0000313" key="11">
    <source>
        <dbReference type="EMBL" id="OOQ39659.1"/>
    </source>
</evidence>
<dbReference type="Proteomes" id="UP000319650">
    <property type="component" value="Unassembled WGS sequence"/>
</dbReference>